<gene>
    <name evidence="4" type="ORF">SERLA73DRAFT_163465</name>
</gene>
<dbReference type="PANTHER" id="PTHR23079">
    <property type="entry name" value="RNA-DEPENDENT RNA POLYMERASE"/>
    <property type="match status" value="1"/>
</dbReference>
<feature type="domain" description="RDRP core" evidence="3">
    <location>
        <begin position="318"/>
        <end position="945"/>
    </location>
</feature>
<keyword evidence="5" id="KW-1185">Reference proteome</keyword>
<dbReference type="GO" id="GO:0031380">
    <property type="term" value="C:nuclear RNA-directed RNA polymerase complex"/>
    <property type="evidence" value="ECO:0007669"/>
    <property type="project" value="TreeGrafter"/>
</dbReference>
<dbReference type="eggNOG" id="KOG0988">
    <property type="taxonomic scope" value="Eukaryota"/>
</dbReference>
<evidence type="ECO:0000259" key="3">
    <source>
        <dbReference type="Pfam" id="PF05183"/>
    </source>
</evidence>
<dbReference type="HOGENOM" id="CLU_003387_0_0_1"/>
<dbReference type="AlphaFoldDB" id="F8QDQ8"/>
<dbReference type="Proteomes" id="UP000008063">
    <property type="component" value="Unassembled WGS sequence"/>
</dbReference>
<keyword evidence="1" id="KW-0694">RNA-binding</keyword>
<dbReference type="GO" id="GO:0003723">
    <property type="term" value="F:RNA binding"/>
    <property type="evidence" value="ECO:0007669"/>
    <property type="project" value="UniProtKB-KW"/>
</dbReference>
<evidence type="ECO:0000313" key="4">
    <source>
        <dbReference type="EMBL" id="EGN93729.1"/>
    </source>
</evidence>
<protein>
    <recommendedName>
        <fullName evidence="1">RNA-dependent RNA polymerase</fullName>
        <ecNumber evidence="1">2.7.7.48</ecNumber>
    </recommendedName>
</protein>
<evidence type="ECO:0000256" key="2">
    <source>
        <dbReference type="SAM" id="MobiDB-lite"/>
    </source>
</evidence>
<organism evidence="5">
    <name type="scientific">Serpula lacrymans var. lacrymans (strain S7.3)</name>
    <name type="common">Dry rot fungus</name>
    <dbReference type="NCBI Taxonomy" id="936435"/>
    <lineage>
        <taxon>Eukaryota</taxon>
        <taxon>Fungi</taxon>
        <taxon>Dikarya</taxon>
        <taxon>Basidiomycota</taxon>
        <taxon>Agaricomycotina</taxon>
        <taxon>Agaricomycetes</taxon>
        <taxon>Agaricomycetidae</taxon>
        <taxon>Boletales</taxon>
        <taxon>Coniophorineae</taxon>
        <taxon>Serpulaceae</taxon>
        <taxon>Serpula</taxon>
    </lineage>
</organism>
<feature type="region of interest" description="Disordered" evidence="2">
    <location>
        <begin position="634"/>
        <end position="673"/>
    </location>
</feature>
<dbReference type="STRING" id="936435.F8QDQ8"/>
<keyword evidence="1" id="KW-0808">Transferase</keyword>
<feature type="compositionally biased region" description="Basic and acidic residues" evidence="2">
    <location>
        <begin position="641"/>
        <end position="650"/>
    </location>
</feature>
<proteinExistence type="inferred from homology"/>
<dbReference type="PANTHER" id="PTHR23079:SF14">
    <property type="entry name" value="RNA-DEPENDENT RNA POLYMERASE"/>
    <property type="match status" value="1"/>
</dbReference>
<sequence>MVGPVTRTYDSDSDDYPGDEVYELVWDDMQSIESLQSSPVKPSSSTHRPSMITPLADRLAASLNRVDTDIRNVRLSKDTEQSELDEDCEEESPITPNKPKSLVLFPESRTNGVKRTLQNTTTRPSPKVRRTTANQTERFGFAPPSSCSDVFDQPAPVRKPIVVQAQHRVKSATLAFEPSGHQLTLAMVSHDRNVQALMDARCLAWGVIYEIARGVTRGAWKWSDVTPEKLDRLKGTNVQSAYKVNTIIGDKPVPIQPPASDVWAEYDREEKAIKENLTRGLGLMGEWEGQRNWYGGSIQQRVRLVKNPTSSRLAYSFQLEKPEIRRSNRFSRFLGSRRMLQLSVPDDLLLREGDQLRGFLSGVKLVLCGRIYVPFHAKDNSLYMMESDEDYQRKPLPFYGDEHRLSFAEFVKWHNPLSLNSNQPISKWSTRWALGLSTSVPVLEFAPEDIFSIDDKIAPHDKSQGKPPAAKCMTDGCGFINGAGLTQIMRIMEYPNRPTAVQGRIAGSKGMWVLHPDPSEQFADGPPKIWIRPSQDKIKLPPLALVDRAHLIFDLLAPSRTTIPSRISAQTIVNLSFNGVPNEVITSLMKEGLGEEVKSLTEWNGPDAMVSVWRAVERAGHVVHSRLRKRAAGQARALGLGRDRSEKDAEQDSDDDFGKEEASSPLSPGYDGQPSSVYESAMTLIQAGFHPINLQPLFDKLKIILTMVINQYVSSFHMPVQESADAYIIPDPFGVLKEGEIHFRSSESLTNPATGAQFDTVRGEVLVTRNPTRLPSDIQKVTAVSHPKLDNYYGVIVFSTKGDRSLASWLGGGDTVTLIWSKPLVDSFKNSPFTEELVGLLNAFESHVESVMDFDERVVTLSAGQAQKEFQTILLLGLAETKVGLYSKFHDLAVYEYGYSSEQAVRMAYMFTTCLDSSKTGLRVRSEIFKKDHGAYASKAAYYMKKVETSDRFLVTNNTTYITKRHTSEPFILDVIVHEGLKLRDTHLNQYEKRGETLNRKLDKDLCKPFEDAEKRAVNAEKQGFPGLSHNLHEIKEHVDGVGIFWKRISAQSAREREGSPRKNSKHTSVRVCQRTSFQKRLSFFRGRD</sequence>
<reference evidence="5" key="1">
    <citation type="journal article" date="2011" name="Science">
        <title>The plant cell wall-decomposing machinery underlies the functional diversity of forest fungi.</title>
        <authorList>
            <person name="Eastwood D.C."/>
            <person name="Floudas D."/>
            <person name="Binder M."/>
            <person name="Majcherczyk A."/>
            <person name="Schneider P."/>
            <person name="Aerts A."/>
            <person name="Asiegbu F.O."/>
            <person name="Baker S.E."/>
            <person name="Barry K."/>
            <person name="Bendiksby M."/>
            <person name="Blumentritt M."/>
            <person name="Coutinho P.M."/>
            <person name="Cullen D."/>
            <person name="de Vries R.P."/>
            <person name="Gathman A."/>
            <person name="Goodell B."/>
            <person name="Henrissat B."/>
            <person name="Ihrmark K."/>
            <person name="Kauserud H."/>
            <person name="Kohler A."/>
            <person name="LaButti K."/>
            <person name="Lapidus A."/>
            <person name="Lavin J.L."/>
            <person name="Lee Y.-H."/>
            <person name="Lindquist E."/>
            <person name="Lilly W."/>
            <person name="Lucas S."/>
            <person name="Morin E."/>
            <person name="Murat C."/>
            <person name="Oguiza J.A."/>
            <person name="Park J."/>
            <person name="Pisabarro A.G."/>
            <person name="Riley R."/>
            <person name="Rosling A."/>
            <person name="Salamov A."/>
            <person name="Schmidt O."/>
            <person name="Schmutz J."/>
            <person name="Skrede I."/>
            <person name="Stenlid J."/>
            <person name="Wiebenga A."/>
            <person name="Xie X."/>
            <person name="Kuees U."/>
            <person name="Hibbett D.S."/>
            <person name="Hoffmeister D."/>
            <person name="Hoegberg N."/>
            <person name="Martin F."/>
            <person name="Grigoriev I.V."/>
            <person name="Watkinson S.C."/>
        </authorList>
    </citation>
    <scope>NUCLEOTIDE SEQUENCE [LARGE SCALE GENOMIC DNA]</scope>
    <source>
        <strain evidence="5">strain S7.3</strain>
    </source>
</reference>
<evidence type="ECO:0000256" key="1">
    <source>
        <dbReference type="RuleBase" id="RU363098"/>
    </source>
</evidence>
<dbReference type="EMBL" id="GL945491">
    <property type="protein sequence ID" value="EGN93729.1"/>
    <property type="molecule type" value="Genomic_DNA"/>
</dbReference>
<dbReference type="InterPro" id="IPR057596">
    <property type="entry name" value="RDRP_core"/>
</dbReference>
<dbReference type="OMA" id="IRNAFMF"/>
<evidence type="ECO:0000313" key="5">
    <source>
        <dbReference type="Proteomes" id="UP000008063"/>
    </source>
</evidence>
<accession>F8QDQ8</accession>
<dbReference type="EC" id="2.7.7.48" evidence="1"/>
<dbReference type="GO" id="GO:0030422">
    <property type="term" value="P:siRNA processing"/>
    <property type="evidence" value="ECO:0007669"/>
    <property type="project" value="TreeGrafter"/>
</dbReference>
<feature type="region of interest" description="Disordered" evidence="2">
    <location>
        <begin position="1053"/>
        <end position="1072"/>
    </location>
</feature>
<comment type="catalytic activity">
    <reaction evidence="1">
        <text>RNA(n) + a ribonucleoside 5'-triphosphate = RNA(n+1) + diphosphate</text>
        <dbReference type="Rhea" id="RHEA:21248"/>
        <dbReference type="Rhea" id="RHEA-COMP:14527"/>
        <dbReference type="Rhea" id="RHEA-COMP:17342"/>
        <dbReference type="ChEBI" id="CHEBI:33019"/>
        <dbReference type="ChEBI" id="CHEBI:61557"/>
        <dbReference type="ChEBI" id="CHEBI:140395"/>
        <dbReference type="EC" id="2.7.7.48"/>
    </reaction>
</comment>
<dbReference type="OrthoDB" id="10055769at2759"/>
<name>F8QDQ8_SERL3</name>
<dbReference type="InParanoid" id="F8QDQ8"/>
<comment type="similarity">
    <text evidence="1">Belongs to the RdRP family.</text>
</comment>
<dbReference type="Pfam" id="PF05183">
    <property type="entry name" value="RdRP"/>
    <property type="match status" value="1"/>
</dbReference>
<keyword evidence="1" id="KW-0696">RNA-directed RNA polymerase</keyword>
<keyword evidence="1" id="KW-0548">Nucleotidyltransferase</keyword>
<dbReference type="InterPro" id="IPR007855">
    <property type="entry name" value="RDRP"/>
</dbReference>
<feature type="compositionally biased region" description="Acidic residues" evidence="2">
    <location>
        <begin position="81"/>
        <end position="92"/>
    </location>
</feature>
<feature type="region of interest" description="Disordered" evidence="2">
    <location>
        <begin position="76"/>
        <end position="102"/>
    </location>
</feature>
<dbReference type="GO" id="GO:0003968">
    <property type="term" value="F:RNA-directed RNA polymerase activity"/>
    <property type="evidence" value="ECO:0007669"/>
    <property type="project" value="UniProtKB-KW"/>
</dbReference>